<organism evidence="1 2">
    <name type="scientific">Yersinia pseudotuberculosis serotype O:1b (strain IP 31758)</name>
    <dbReference type="NCBI Taxonomy" id="349747"/>
    <lineage>
        <taxon>Bacteria</taxon>
        <taxon>Pseudomonadati</taxon>
        <taxon>Pseudomonadota</taxon>
        <taxon>Gammaproteobacteria</taxon>
        <taxon>Enterobacterales</taxon>
        <taxon>Yersiniaceae</taxon>
        <taxon>Yersinia</taxon>
    </lineage>
</organism>
<proteinExistence type="predicted"/>
<dbReference type="EMBL" id="CP000720">
    <property type="protein sequence ID" value="ABS47778.1"/>
    <property type="molecule type" value="Genomic_DNA"/>
</dbReference>
<protein>
    <submittedName>
        <fullName evidence="1">Uncharacterized protein</fullName>
    </submittedName>
</protein>
<evidence type="ECO:0000313" key="1">
    <source>
        <dbReference type="EMBL" id="ABS47778.1"/>
    </source>
</evidence>
<reference evidence="1 2" key="1">
    <citation type="journal article" date="2007" name="PLoS Genet.">
        <title>The complete genome sequence of Yersinia pseudotuberculosis IP31758, the causative agent of Far East scarlet-like fever.</title>
        <authorList>
            <person name="Eppinger M."/>
            <person name="Rosovitz M.J."/>
            <person name="Fricke W.F."/>
            <person name="Rasko D.A."/>
            <person name="Kokorina G."/>
            <person name="Fayolle C."/>
            <person name="Lindler L.E."/>
            <person name="Carniel E."/>
            <person name="Ravel J."/>
        </authorList>
    </citation>
    <scope>NUCLEOTIDE SEQUENCE [LARGE SCALE GENOMIC DNA]</scope>
    <source>
        <strain evidence="1 2">IP 31758</strain>
    </source>
</reference>
<evidence type="ECO:0000313" key="2">
    <source>
        <dbReference type="Proteomes" id="UP000002412"/>
    </source>
</evidence>
<dbReference type="AlphaFoldDB" id="A0A0U1QYI0"/>
<dbReference type="KEGG" id="ypi:YpsIP31758_3694"/>
<dbReference type="HOGENOM" id="CLU_1785515_0_0_6"/>
<dbReference type="RefSeq" id="WP_012105769.1">
    <property type="nucleotide sequence ID" value="NC_009708.1"/>
</dbReference>
<gene>
    <name evidence="1" type="ordered locus">YpsIP31758_3694</name>
</gene>
<name>A0A0U1QYI0_YERP3</name>
<sequence length="145" mass="16972">MKIYFSQIYLEGEDTTFLVTNTLIHRLSNQLDKLNKKINHYEKLFKTDDFSMIFVISATRKNEVLTVKGPTTKSKNKEIYFSLFIPYQEVNSFTEQTSYVLDYIAEGIISVLNKYKTDPSGVKEAVEAVKKMIMDDPEKYQKWTK</sequence>
<accession>A0A0U1QYI0</accession>
<dbReference type="Proteomes" id="UP000002412">
    <property type="component" value="Chromosome"/>
</dbReference>